<dbReference type="PANTHER" id="PTHR16301:SF25">
    <property type="entry name" value="PROTEIN IMPACT"/>
    <property type="match status" value="1"/>
</dbReference>
<evidence type="ECO:0000256" key="1">
    <source>
        <dbReference type="ARBA" id="ARBA00007665"/>
    </source>
</evidence>
<feature type="region of interest" description="Disordered" evidence="2">
    <location>
        <begin position="184"/>
        <end position="210"/>
    </location>
</feature>
<dbReference type="SUPFAM" id="SSF54211">
    <property type="entry name" value="Ribosomal protein S5 domain 2-like"/>
    <property type="match status" value="1"/>
</dbReference>
<dbReference type="STRING" id="2082308.A0A2K1QTU2"/>
<feature type="region of interest" description="Disordered" evidence="2">
    <location>
        <begin position="96"/>
        <end position="127"/>
    </location>
</feature>
<organism evidence="4 5">
    <name type="scientific">Sphaceloma murrayae</name>
    <dbReference type="NCBI Taxonomy" id="2082308"/>
    <lineage>
        <taxon>Eukaryota</taxon>
        <taxon>Fungi</taxon>
        <taxon>Dikarya</taxon>
        <taxon>Ascomycota</taxon>
        <taxon>Pezizomycotina</taxon>
        <taxon>Dothideomycetes</taxon>
        <taxon>Dothideomycetidae</taxon>
        <taxon>Myriangiales</taxon>
        <taxon>Elsinoaceae</taxon>
        <taxon>Sphaceloma</taxon>
    </lineage>
</organism>
<feature type="domain" description="Impact N-terminal" evidence="3">
    <location>
        <begin position="54"/>
        <end position="176"/>
    </location>
</feature>
<dbReference type="GO" id="GO:0140469">
    <property type="term" value="P:GCN2-mediated signaling"/>
    <property type="evidence" value="ECO:0007669"/>
    <property type="project" value="TreeGrafter"/>
</dbReference>
<gene>
    <name evidence="4" type="ORF">CAC42_6301</name>
</gene>
<feature type="region of interest" description="Disordered" evidence="2">
    <location>
        <begin position="1"/>
        <end position="51"/>
    </location>
</feature>
<feature type="compositionally biased region" description="Polar residues" evidence="2">
    <location>
        <begin position="34"/>
        <end position="47"/>
    </location>
</feature>
<dbReference type="InterPro" id="IPR020568">
    <property type="entry name" value="Ribosomal_Su5_D2-typ_SF"/>
</dbReference>
<dbReference type="GO" id="GO:0005737">
    <property type="term" value="C:cytoplasm"/>
    <property type="evidence" value="ECO:0007669"/>
    <property type="project" value="TreeGrafter"/>
</dbReference>
<feature type="compositionally biased region" description="Gly residues" evidence="2">
    <location>
        <begin position="184"/>
        <end position="208"/>
    </location>
</feature>
<evidence type="ECO:0000256" key="2">
    <source>
        <dbReference type="SAM" id="MobiDB-lite"/>
    </source>
</evidence>
<dbReference type="InterPro" id="IPR001498">
    <property type="entry name" value="Impact_N"/>
</dbReference>
<keyword evidence="5" id="KW-1185">Reference proteome</keyword>
<dbReference type="Gene3D" id="3.30.230.30">
    <property type="entry name" value="Impact, N-terminal domain"/>
    <property type="match status" value="1"/>
</dbReference>
<dbReference type="EMBL" id="NKHZ01000041">
    <property type="protein sequence ID" value="PNS18484.1"/>
    <property type="molecule type" value="Genomic_DNA"/>
</dbReference>
<name>A0A2K1QTU2_9PEZI</name>
<dbReference type="InterPro" id="IPR023582">
    <property type="entry name" value="Impact"/>
</dbReference>
<dbReference type="OrthoDB" id="69641at2759"/>
<evidence type="ECO:0000259" key="3">
    <source>
        <dbReference type="Pfam" id="PF01205"/>
    </source>
</evidence>
<reference evidence="4 5" key="1">
    <citation type="submission" date="2017-06" db="EMBL/GenBank/DDBJ databases">
        <title>Draft genome sequence of a variant of Elsinoe murrayae.</title>
        <authorList>
            <person name="Cheng Q."/>
        </authorList>
    </citation>
    <scope>NUCLEOTIDE SEQUENCE [LARGE SCALE GENOMIC DNA]</scope>
    <source>
        <strain evidence="4 5">CQ-2017a</strain>
    </source>
</reference>
<evidence type="ECO:0000313" key="4">
    <source>
        <dbReference type="EMBL" id="PNS18484.1"/>
    </source>
</evidence>
<dbReference type="PANTHER" id="PTHR16301">
    <property type="entry name" value="IMPACT-RELATED"/>
    <property type="match status" value="1"/>
</dbReference>
<dbReference type="AlphaFoldDB" id="A0A2K1QTU2"/>
<dbReference type="Pfam" id="PF01205">
    <property type="entry name" value="Impact_N"/>
    <property type="match status" value="1"/>
</dbReference>
<protein>
    <recommendedName>
        <fullName evidence="3">Impact N-terminal domain-containing protein</fullName>
    </recommendedName>
</protein>
<evidence type="ECO:0000313" key="5">
    <source>
        <dbReference type="Proteomes" id="UP000243797"/>
    </source>
</evidence>
<dbReference type="GO" id="GO:0006446">
    <property type="term" value="P:regulation of translational initiation"/>
    <property type="evidence" value="ECO:0007669"/>
    <property type="project" value="TreeGrafter"/>
</dbReference>
<dbReference type="InterPro" id="IPR036956">
    <property type="entry name" value="Impact_N_sf"/>
</dbReference>
<dbReference type="Proteomes" id="UP000243797">
    <property type="component" value="Unassembled WGS sequence"/>
</dbReference>
<comment type="caution">
    <text evidence="4">The sequence shown here is derived from an EMBL/GenBank/DDBJ whole genome shotgun (WGS) entry which is preliminary data.</text>
</comment>
<dbReference type="InParanoid" id="A0A2K1QTU2"/>
<comment type="similarity">
    <text evidence="1">Belongs to the IMPACT family.</text>
</comment>
<feature type="compositionally biased region" description="Polar residues" evidence="2">
    <location>
        <begin position="96"/>
        <end position="114"/>
    </location>
</feature>
<proteinExistence type="inferred from homology"/>
<accession>A0A2K1QTU2</accession>
<sequence length="311" mass="33061">MASARYGYTTVSPRDNPSKPIPSLPSATGKRARSSSPTTSSDDQLFTSDPLHDRQSTFTGYFSPSLAPHDLQSLATLASASHRVLAYRVPISAPLSSTKKSRQSTLGFVSNGSSGKKEALQTGQDDDGEQYAAKHVARVLADMNVVGSLVVARWYGGVLLGPVRFAHIEKVAREAVQAYLDAQRGGGGGKAGNGGSGPVGAAGAGTGESLGEERKRLIPELEERDTSIASLRKLLDQKKGILASLEGTEGITSERASQSSPTKKMEYSKLPIERLRLLDQARDKTIGFLLKQIDGVEEKIVALNDADEGHE</sequence>